<feature type="region of interest" description="Disordered" evidence="1">
    <location>
        <begin position="75"/>
        <end position="96"/>
    </location>
</feature>
<accession>A0AA43QKH8</accession>
<evidence type="ECO:0000313" key="2">
    <source>
        <dbReference type="EMBL" id="MDI1487009.1"/>
    </source>
</evidence>
<protein>
    <submittedName>
        <fullName evidence="2">Uncharacterized protein</fullName>
    </submittedName>
</protein>
<feature type="compositionally biased region" description="Basic and acidic residues" evidence="1">
    <location>
        <begin position="85"/>
        <end position="96"/>
    </location>
</feature>
<organism evidence="2 3">
    <name type="scientific">Ramalina farinacea</name>
    <dbReference type="NCBI Taxonomy" id="258253"/>
    <lineage>
        <taxon>Eukaryota</taxon>
        <taxon>Fungi</taxon>
        <taxon>Dikarya</taxon>
        <taxon>Ascomycota</taxon>
        <taxon>Pezizomycotina</taxon>
        <taxon>Lecanoromycetes</taxon>
        <taxon>OSLEUM clade</taxon>
        <taxon>Lecanoromycetidae</taxon>
        <taxon>Lecanorales</taxon>
        <taxon>Lecanorineae</taxon>
        <taxon>Ramalinaceae</taxon>
        <taxon>Ramalina</taxon>
    </lineage>
</organism>
<comment type="caution">
    <text evidence="2">The sequence shown here is derived from an EMBL/GenBank/DDBJ whole genome shotgun (WGS) entry which is preliminary data.</text>
</comment>
<keyword evidence="3" id="KW-1185">Reference proteome</keyword>
<proteinExistence type="predicted"/>
<sequence length="129" mass="14254">MFSAGISAYFSRRSLRDKSDFALVEPSDKQRTSVNRKSEAQQITHPQASYDPALGAAKQAVSAEADRAEHVGVGVEGFPMNSLPGDKRTADQGIKKTTRIEIDDRSENGDPRNLELGDVERGFRNRDFL</sequence>
<evidence type="ECO:0000313" key="3">
    <source>
        <dbReference type="Proteomes" id="UP001161017"/>
    </source>
</evidence>
<feature type="compositionally biased region" description="Basic and acidic residues" evidence="1">
    <location>
        <begin position="21"/>
        <end position="39"/>
    </location>
</feature>
<feature type="region of interest" description="Disordered" evidence="1">
    <location>
        <begin position="21"/>
        <end position="51"/>
    </location>
</feature>
<dbReference type="Proteomes" id="UP001161017">
    <property type="component" value="Unassembled WGS sequence"/>
</dbReference>
<dbReference type="EMBL" id="JAPUFD010000004">
    <property type="protein sequence ID" value="MDI1487009.1"/>
    <property type="molecule type" value="Genomic_DNA"/>
</dbReference>
<gene>
    <name evidence="2" type="ORF">OHK93_006271</name>
</gene>
<name>A0AA43QKH8_9LECA</name>
<evidence type="ECO:0000256" key="1">
    <source>
        <dbReference type="SAM" id="MobiDB-lite"/>
    </source>
</evidence>
<reference evidence="2" key="1">
    <citation type="journal article" date="2023" name="Genome Biol. Evol.">
        <title>First Whole Genome Sequence and Flow Cytometry Genome Size Data for the Lichen-Forming Fungus Ramalina farinacea (Ascomycota).</title>
        <authorList>
            <person name="Llewellyn T."/>
            <person name="Mian S."/>
            <person name="Hill R."/>
            <person name="Leitch I.J."/>
            <person name="Gaya E."/>
        </authorList>
    </citation>
    <scope>NUCLEOTIDE SEQUENCE</scope>
    <source>
        <strain evidence="2">LIQ254RAFAR</strain>
    </source>
</reference>
<dbReference type="AlphaFoldDB" id="A0AA43QKH8"/>